<keyword evidence="12" id="KW-0106">Calcium</keyword>
<accession>A0AA47NWP5</accession>
<feature type="binding site" evidence="15">
    <location>
        <position position="173"/>
    </location>
    <ligand>
        <name>substrate</name>
    </ligand>
</feature>
<comment type="cofactor">
    <cofactor evidence="4">
        <name>Mg(2+)</name>
        <dbReference type="ChEBI" id="CHEBI:18420"/>
    </cofactor>
</comment>
<dbReference type="Gene3D" id="2.120.10.30">
    <property type="entry name" value="TolB, C-terminal domain"/>
    <property type="match status" value="2"/>
</dbReference>
<keyword evidence="15" id="KW-0862">Zinc</keyword>
<feature type="binding site" evidence="15">
    <location>
        <position position="175"/>
    </location>
    <ligand>
        <name>substrate</name>
    </ligand>
</feature>
<name>A0AA47NWP5_MERPO</name>
<reference evidence="17" key="1">
    <citation type="journal article" date="2023" name="Front. Mar. Sci.">
        <title>A new Merluccius polli reference genome to investigate the effects of global change in West African waters.</title>
        <authorList>
            <person name="Mateo J.L."/>
            <person name="Blanco-Fernandez C."/>
            <person name="Garcia-Vazquez E."/>
            <person name="Machado-Schiaffino G."/>
        </authorList>
    </citation>
    <scope>NUCLEOTIDE SEQUENCE</scope>
    <source>
        <strain evidence="17">C29</strain>
        <tissue evidence="17">Fin</tissue>
    </source>
</reference>
<sequence length="341" mass="37154">MHDSPACELGLIPCCRPCLFPDHCLSLIPGPLDTDLIPVLRRLRFCLQRSTTFKEESIIPLSPDSGHRSSLVMSSVKVQCVVKESCLIGEGPVWEESEQSLLYVDIAGQKIHRWNPATNSKQSVATDHMVGFAVPRKSGGYVAGVGRSFVAVDWPTQSVSPLVEVEADKPKNRFNDGKVDPAGRLLAGTMALEERSAVFEMKQGSLYSLDSDLSVTKHFSQVDLSNGLDWSADHSIFYYIDSLSFSVDAFSYDLQTGTLSNRRPVYRLEEKEGIPDGVRVQSVCLPVSKTTSCCFGGPTFSDLYVTSASLGVDPQQHPLEGSTFKVSGLGVKGRPPNSFSG</sequence>
<feature type="domain" description="SMP-30/Gluconolactonase/LRE-like region" evidence="16">
    <location>
        <begin position="88"/>
        <end position="281"/>
    </location>
</feature>
<dbReference type="InterPro" id="IPR013658">
    <property type="entry name" value="SGL"/>
</dbReference>
<evidence type="ECO:0000313" key="18">
    <source>
        <dbReference type="Proteomes" id="UP001174136"/>
    </source>
</evidence>
<organism evidence="17 18">
    <name type="scientific">Merluccius polli</name>
    <name type="common">Benguela hake</name>
    <name type="synonym">Merluccius cadenati</name>
    <dbReference type="NCBI Taxonomy" id="89951"/>
    <lineage>
        <taxon>Eukaryota</taxon>
        <taxon>Metazoa</taxon>
        <taxon>Chordata</taxon>
        <taxon>Craniata</taxon>
        <taxon>Vertebrata</taxon>
        <taxon>Euteleostomi</taxon>
        <taxon>Actinopterygii</taxon>
        <taxon>Neopterygii</taxon>
        <taxon>Teleostei</taxon>
        <taxon>Neoteleostei</taxon>
        <taxon>Acanthomorphata</taxon>
        <taxon>Zeiogadaria</taxon>
        <taxon>Gadariae</taxon>
        <taxon>Gadiformes</taxon>
        <taxon>Gadoidei</taxon>
        <taxon>Merlucciidae</taxon>
        <taxon>Merluccius</taxon>
    </lineage>
</organism>
<evidence type="ECO:0000256" key="13">
    <source>
        <dbReference type="ARBA" id="ARBA00032464"/>
    </source>
</evidence>
<dbReference type="PANTHER" id="PTHR10907">
    <property type="entry name" value="REGUCALCIN"/>
    <property type="match status" value="1"/>
</dbReference>
<dbReference type="Pfam" id="PF08450">
    <property type="entry name" value="SGL"/>
    <property type="match status" value="1"/>
</dbReference>
<dbReference type="GO" id="GO:0004341">
    <property type="term" value="F:gluconolactonase activity"/>
    <property type="evidence" value="ECO:0007669"/>
    <property type="project" value="UniProtKB-EC"/>
</dbReference>
<evidence type="ECO:0000256" key="7">
    <source>
        <dbReference type="ARBA" id="ARBA00013227"/>
    </source>
</evidence>
<feature type="binding site" evidence="15">
    <location>
        <position position="90"/>
    </location>
    <ligand>
        <name>a divalent metal cation</name>
        <dbReference type="ChEBI" id="CHEBI:60240"/>
    </ligand>
</feature>
<dbReference type="EMBL" id="JAOPHQ010004270">
    <property type="protein sequence ID" value="KAK0140090.1"/>
    <property type="molecule type" value="Genomic_DNA"/>
</dbReference>
<evidence type="ECO:0000256" key="5">
    <source>
        <dbReference type="ARBA" id="ARBA00004496"/>
    </source>
</evidence>
<feature type="binding site" evidence="15">
    <location>
        <position position="226"/>
    </location>
    <ligand>
        <name>a divalent metal cation</name>
        <dbReference type="ChEBI" id="CHEBI:60240"/>
    </ligand>
</feature>
<evidence type="ECO:0000256" key="3">
    <source>
        <dbReference type="ARBA" id="ARBA00001936"/>
    </source>
</evidence>
<keyword evidence="11" id="KW-0378">Hydrolase</keyword>
<comment type="similarity">
    <text evidence="6">Belongs to the SMP-30/CGR1 family.</text>
</comment>
<dbReference type="PRINTS" id="PR01791">
    <property type="entry name" value="REGUCALCIN"/>
</dbReference>
<evidence type="ECO:0000256" key="8">
    <source>
        <dbReference type="ARBA" id="ARBA00016808"/>
    </source>
</evidence>
<evidence type="ECO:0000259" key="16">
    <source>
        <dbReference type="Pfam" id="PF08450"/>
    </source>
</evidence>
<dbReference type="GO" id="GO:0019853">
    <property type="term" value="P:L-ascorbic acid biosynthetic process"/>
    <property type="evidence" value="ECO:0007669"/>
    <property type="project" value="TreeGrafter"/>
</dbReference>
<gene>
    <name evidence="17" type="primary">rgn</name>
    <name evidence="17" type="ORF">N1851_022976</name>
</gene>
<dbReference type="Proteomes" id="UP001174136">
    <property type="component" value="Unassembled WGS sequence"/>
</dbReference>
<feature type="active site" description="Proton donor/acceptor" evidence="14">
    <location>
        <position position="276"/>
    </location>
</feature>
<dbReference type="EC" id="3.1.1.17" evidence="7"/>
<keyword evidence="18" id="KW-1185">Reference proteome</keyword>
<evidence type="ECO:0000256" key="12">
    <source>
        <dbReference type="ARBA" id="ARBA00022837"/>
    </source>
</evidence>
<dbReference type="PRINTS" id="PR01790">
    <property type="entry name" value="SMP30FAMILY"/>
</dbReference>
<evidence type="ECO:0000256" key="14">
    <source>
        <dbReference type="PIRSR" id="PIRSR605511-1"/>
    </source>
</evidence>
<dbReference type="GO" id="GO:0030234">
    <property type="term" value="F:enzyme regulator activity"/>
    <property type="evidence" value="ECO:0007669"/>
    <property type="project" value="InterPro"/>
</dbReference>
<protein>
    <recommendedName>
        <fullName evidence="8">Regucalcin</fullName>
        <ecNumber evidence="7">3.1.1.17</ecNumber>
    </recommendedName>
    <alternativeName>
        <fullName evidence="13">Gluconolactonase</fullName>
    </alternativeName>
</protein>
<feature type="binding site" evidence="15">
    <location>
        <position position="276"/>
    </location>
    <ligand>
        <name>a divalent metal cation</name>
        <dbReference type="ChEBI" id="CHEBI:60240"/>
    </ligand>
</feature>
<dbReference type="GO" id="GO:0005737">
    <property type="term" value="C:cytoplasm"/>
    <property type="evidence" value="ECO:0007669"/>
    <property type="project" value="UniProtKB-SubCell"/>
</dbReference>
<comment type="cofactor">
    <cofactor evidence="3">
        <name>Mn(2+)</name>
        <dbReference type="ChEBI" id="CHEBI:29035"/>
    </cofactor>
</comment>
<keyword evidence="10 15" id="KW-0479">Metal-binding</keyword>
<evidence type="ECO:0000313" key="17">
    <source>
        <dbReference type="EMBL" id="KAK0140090.1"/>
    </source>
</evidence>
<evidence type="ECO:0000256" key="2">
    <source>
        <dbReference type="ARBA" id="ARBA00001913"/>
    </source>
</evidence>
<dbReference type="PANTHER" id="PTHR10907:SF47">
    <property type="entry name" value="REGUCALCIN"/>
    <property type="match status" value="1"/>
</dbReference>
<dbReference type="SUPFAM" id="SSF63829">
    <property type="entry name" value="Calcium-dependent phosphotriesterase"/>
    <property type="match status" value="1"/>
</dbReference>
<proteinExistence type="inferred from homology"/>
<evidence type="ECO:0000256" key="1">
    <source>
        <dbReference type="ARBA" id="ARBA00001589"/>
    </source>
</evidence>
<evidence type="ECO:0000256" key="9">
    <source>
        <dbReference type="ARBA" id="ARBA00022490"/>
    </source>
</evidence>
<comment type="cofactor">
    <cofactor evidence="2">
        <name>Ca(2+)</name>
        <dbReference type="ChEBI" id="CHEBI:29108"/>
    </cofactor>
</comment>
<evidence type="ECO:0000256" key="10">
    <source>
        <dbReference type="ARBA" id="ARBA00022723"/>
    </source>
</evidence>
<evidence type="ECO:0000256" key="11">
    <source>
        <dbReference type="ARBA" id="ARBA00022801"/>
    </source>
</evidence>
<dbReference type="InterPro" id="IPR008367">
    <property type="entry name" value="Regucalcin"/>
</dbReference>
<evidence type="ECO:0000256" key="15">
    <source>
        <dbReference type="PIRSR" id="PIRSR605511-2"/>
    </source>
</evidence>
<comment type="cofactor">
    <cofactor evidence="15">
        <name>Zn(2+)</name>
        <dbReference type="ChEBI" id="CHEBI:29105"/>
    </cofactor>
    <text evidence="15">Binds 1 divalent metal cation per subunit.</text>
</comment>
<comment type="subcellular location">
    <subcellularLocation>
        <location evidence="5">Cytoplasm</location>
    </subcellularLocation>
</comment>
<feature type="binding site" evidence="15">
    <location>
        <position position="193"/>
    </location>
    <ligand>
        <name>substrate</name>
    </ligand>
</feature>
<comment type="caution">
    <text evidence="17">The sequence shown here is derived from an EMBL/GenBank/DDBJ whole genome shotgun (WGS) entry which is preliminary data.</text>
</comment>
<dbReference type="InterPro" id="IPR011042">
    <property type="entry name" value="6-blade_b-propeller_TolB-like"/>
</dbReference>
<dbReference type="GO" id="GO:0005509">
    <property type="term" value="F:calcium ion binding"/>
    <property type="evidence" value="ECO:0007669"/>
    <property type="project" value="InterPro"/>
</dbReference>
<dbReference type="AlphaFoldDB" id="A0AA47NWP5"/>
<comment type="catalytic activity">
    <reaction evidence="1">
        <text>D-glucono-1,5-lactone + H2O = D-gluconate + H(+)</text>
        <dbReference type="Rhea" id="RHEA:10440"/>
        <dbReference type="ChEBI" id="CHEBI:15377"/>
        <dbReference type="ChEBI" id="CHEBI:15378"/>
        <dbReference type="ChEBI" id="CHEBI:16217"/>
        <dbReference type="ChEBI" id="CHEBI:18391"/>
        <dbReference type="EC" id="3.1.1.17"/>
    </reaction>
</comment>
<evidence type="ECO:0000256" key="4">
    <source>
        <dbReference type="ARBA" id="ARBA00001946"/>
    </source>
</evidence>
<keyword evidence="9" id="KW-0963">Cytoplasm</keyword>
<dbReference type="InterPro" id="IPR005511">
    <property type="entry name" value="SMP-30"/>
</dbReference>
<evidence type="ECO:0000256" key="6">
    <source>
        <dbReference type="ARBA" id="ARBA00008853"/>
    </source>
</evidence>